<keyword evidence="4" id="KW-1133">Transmembrane helix</keyword>
<accession>A0A644T715</accession>
<keyword evidence="4" id="KW-0472">Membrane</keyword>
<gene>
    <name evidence="5" type="ORF">SDC9_07888</name>
</gene>
<dbReference type="Pfam" id="PF02646">
    <property type="entry name" value="RmuC"/>
    <property type="match status" value="1"/>
</dbReference>
<dbReference type="GO" id="GO:0006310">
    <property type="term" value="P:DNA recombination"/>
    <property type="evidence" value="ECO:0007669"/>
    <property type="project" value="UniProtKB-KW"/>
</dbReference>
<name>A0A644T715_9ZZZZ</name>
<evidence type="ECO:0000256" key="1">
    <source>
        <dbReference type="ARBA" id="ARBA00023054"/>
    </source>
</evidence>
<evidence type="ECO:0000313" key="5">
    <source>
        <dbReference type="EMBL" id="MPL62277.1"/>
    </source>
</evidence>
<evidence type="ECO:0000256" key="2">
    <source>
        <dbReference type="ARBA" id="ARBA00023172"/>
    </source>
</evidence>
<keyword evidence="1 3" id="KW-0175">Coiled coil</keyword>
<organism evidence="5">
    <name type="scientific">bioreactor metagenome</name>
    <dbReference type="NCBI Taxonomy" id="1076179"/>
    <lineage>
        <taxon>unclassified sequences</taxon>
        <taxon>metagenomes</taxon>
        <taxon>ecological metagenomes</taxon>
    </lineage>
</organism>
<dbReference type="PANTHER" id="PTHR30563">
    <property type="entry name" value="DNA RECOMBINATION PROTEIN RMUC"/>
    <property type="match status" value="1"/>
</dbReference>
<comment type="caution">
    <text evidence="5">The sequence shown here is derived from an EMBL/GenBank/DDBJ whole genome shotgun (WGS) entry which is preliminary data.</text>
</comment>
<dbReference type="InterPro" id="IPR003798">
    <property type="entry name" value="DNA_recombination_RmuC"/>
</dbReference>
<dbReference type="EMBL" id="VSSQ01000017">
    <property type="protein sequence ID" value="MPL62277.1"/>
    <property type="molecule type" value="Genomic_DNA"/>
</dbReference>
<evidence type="ECO:0000256" key="4">
    <source>
        <dbReference type="SAM" id="Phobius"/>
    </source>
</evidence>
<sequence length="373" mass="43144">MDNLTIFLFAFALILLLVLVFVIFSLNKKLKERDGRGEMEMLSETLKSLKDDLKTDIRETRRELDQKITFGQKESNENVKFQFEASQKLIKDINEHLGKVNESVVEVKEGSKQVVNMTEQLSNLEKVLTNQKQRGNWGEGSLQLILSNFLPDGVYQMQYSYKNAEIVDAVIFIKDKVLPIDSKFSIDNYRRSIDAQNDEDKKYFGEEFKKDIKKRIDETSKYIDEIKENTLPFAFMFIPSESIYYDLNAGDNGALKVNTQKLLDYAQSKRVIFVSPTSILAYLHLVVSGIKDSNIEENAKQIKKKVEELGKHIQKYEEYMQKLGNSLNTTVNHYNASYKELKKIDKDVYKITDGAGEMTVEPMLLDRVNMEEE</sequence>
<protein>
    <recommendedName>
        <fullName evidence="6">DNA recombination protein RmuC</fullName>
    </recommendedName>
</protein>
<evidence type="ECO:0008006" key="6">
    <source>
        <dbReference type="Google" id="ProtNLM"/>
    </source>
</evidence>
<feature type="coiled-coil region" evidence="3">
    <location>
        <begin position="107"/>
        <end position="134"/>
    </location>
</feature>
<proteinExistence type="predicted"/>
<evidence type="ECO:0000256" key="3">
    <source>
        <dbReference type="SAM" id="Coils"/>
    </source>
</evidence>
<dbReference type="PANTHER" id="PTHR30563:SF0">
    <property type="entry name" value="DNA RECOMBINATION PROTEIN RMUC"/>
    <property type="match status" value="1"/>
</dbReference>
<keyword evidence="2" id="KW-0233">DNA recombination</keyword>
<keyword evidence="4" id="KW-0812">Transmembrane</keyword>
<dbReference type="AlphaFoldDB" id="A0A644T715"/>
<reference evidence="5" key="1">
    <citation type="submission" date="2019-08" db="EMBL/GenBank/DDBJ databases">
        <authorList>
            <person name="Kucharzyk K."/>
            <person name="Murdoch R.W."/>
            <person name="Higgins S."/>
            <person name="Loffler F."/>
        </authorList>
    </citation>
    <scope>NUCLEOTIDE SEQUENCE</scope>
</reference>
<feature type="transmembrane region" description="Helical" evidence="4">
    <location>
        <begin position="6"/>
        <end position="26"/>
    </location>
</feature>